<dbReference type="Proteomes" id="UP000182958">
    <property type="component" value="Unassembled WGS sequence"/>
</dbReference>
<keyword evidence="5" id="KW-1185">Reference proteome</keyword>
<feature type="chain" id="PRO_5038218884" evidence="1">
    <location>
        <begin position="20"/>
        <end position="190"/>
    </location>
</feature>
<accession>A0A1K1P2Z8</accession>
<keyword evidence="1" id="KW-0732">Signal</keyword>
<dbReference type="EMBL" id="FNQG01000013">
    <property type="protein sequence ID" value="SEA29747.1"/>
    <property type="molecule type" value="Genomic_DNA"/>
</dbReference>
<reference evidence="5" key="3">
    <citation type="submission" date="2016-11" db="EMBL/GenBank/DDBJ databases">
        <authorList>
            <person name="Varghese N."/>
            <person name="Submissions S."/>
        </authorList>
    </citation>
    <scope>NUCLEOTIDE SEQUENCE [LARGE SCALE GENOMIC DNA]</scope>
    <source>
        <strain evidence="5">C3</strain>
    </source>
</reference>
<evidence type="ECO:0000313" key="7">
    <source>
        <dbReference type="Proteomes" id="UP000183843"/>
    </source>
</evidence>
<protein>
    <submittedName>
        <fullName evidence="4">Uncharacterized protein</fullName>
    </submittedName>
</protein>
<name>A0A1K1P2Z8_SELRU</name>
<evidence type="ECO:0000256" key="1">
    <source>
        <dbReference type="SAM" id="SignalP"/>
    </source>
</evidence>
<organism evidence="4 5">
    <name type="scientific">Selenomonas ruminantium</name>
    <dbReference type="NCBI Taxonomy" id="971"/>
    <lineage>
        <taxon>Bacteria</taxon>
        <taxon>Bacillati</taxon>
        <taxon>Bacillota</taxon>
        <taxon>Negativicutes</taxon>
        <taxon>Selenomonadales</taxon>
        <taxon>Selenomonadaceae</taxon>
        <taxon>Selenomonas</taxon>
    </lineage>
</organism>
<evidence type="ECO:0000313" key="6">
    <source>
        <dbReference type="Proteomes" id="UP000183469"/>
    </source>
</evidence>
<evidence type="ECO:0000313" key="2">
    <source>
        <dbReference type="EMBL" id="SEA29747.1"/>
    </source>
</evidence>
<dbReference type="AlphaFoldDB" id="A0A1K1P2Z8"/>
<reference evidence="6 7" key="1">
    <citation type="submission" date="2016-10" db="EMBL/GenBank/DDBJ databases">
        <authorList>
            <person name="de Groot N.N."/>
        </authorList>
    </citation>
    <scope>NUCLEOTIDE SEQUENCE [LARGE SCALE GENOMIC DNA]</scope>
    <source>
        <strain evidence="2 6">DSM 2872</strain>
        <strain evidence="3 7">L14</strain>
    </source>
</reference>
<dbReference type="Proteomes" id="UP000183469">
    <property type="component" value="Unassembled WGS sequence"/>
</dbReference>
<dbReference type="OrthoDB" id="1665089at2"/>
<dbReference type="EMBL" id="FOJX01000002">
    <property type="protein sequence ID" value="SFA83231.1"/>
    <property type="molecule type" value="Genomic_DNA"/>
</dbReference>
<feature type="signal peptide" evidence="1">
    <location>
        <begin position="1"/>
        <end position="19"/>
    </location>
</feature>
<gene>
    <name evidence="4" type="ORF">SAMN02910323_1772</name>
    <name evidence="3" type="ORF">SAMN05216587_102113</name>
    <name evidence="2" type="ORF">SAMN05660648_02696</name>
</gene>
<evidence type="ECO:0000313" key="3">
    <source>
        <dbReference type="EMBL" id="SFA83231.1"/>
    </source>
</evidence>
<dbReference type="Proteomes" id="UP000183843">
    <property type="component" value="Unassembled WGS sequence"/>
</dbReference>
<sequence>MNRLAKFLACALLASSVVAGSAASASAMNITGVSQAMTIANKTVTASDENGQKIKFVSDGKVLRLMSADGTKDFLSFSSFDGIYSGVDYSVRAVETADPAMRIFEIAATREGKNCGYWLVGNHIGGAWTTYVSWNSFANLGFRTDRWHELKATIENQQLIITSYTARGNMDWRAQVFWNAQDGWFGLKRF</sequence>
<dbReference type="RefSeq" id="WP_026760010.1">
    <property type="nucleotide sequence ID" value="NZ_FNQG01000013.1"/>
</dbReference>
<dbReference type="EMBL" id="FPJA01000007">
    <property type="protein sequence ID" value="SFW42162.1"/>
    <property type="molecule type" value="Genomic_DNA"/>
</dbReference>
<proteinExistence type="predicted"/>
<reference evidence="4" key="2">
    <citation type="submission" date="2016-11" db="EMBL/GenBank/DDBJ databases">
        <authorList>
            <person name="Jaros S."/>
            <person name="Januszkiewicz K."/>
            <person name="Wedrychowicz H."/>
        </authorList>
    </citation>
    <scope>NUCLEOTIDE SEQUENCE [LARGE SCALE GENOMIC DNA]</scope>
    <source>
        <strain evidence="4">C3</strain>
    </source>
</reference>
<evidence type="ECO:0000313" key="5">
    <source>
        <dbReference type="Proteomes" id="UP000182958"/>
    </source>
</evidence>
<evidence type="ECO:0000313" key="4">
    <source>
        <dbReference type="EMBL" id="SFW42162.1"/>
    </source>
</evidence>